<accession>A0ABP7P8Q8</accession>
<dbReference type="Proteomes" id="UP001501337">
    <property type="component" value="Unassembled WGS sequence"/>
</dbReference>
<dbReference type="EMBL" id="BAABBO010000009">
    <property type="protein sequence ID" value="GAA3961527.1"/>
    <property type="molecule type" value="Genomic_DNA"/>
</dbReference>
<organism evidence="1 2">
    <name type="scientific">Allohahella marinimesophila</name>
    <dbReference type="NCBI Taxonomy" id="1054972"/>
    <lineage>
        <taxon>Bacteria</taxon>
        <taxon>Pseudomonadati</taxon>
        <taxon>Pseudomonadota</taxon>
        <taxon>Gammaproteobacteria</taxon>
        <taxon>Oceanospirillales</taxon>
        <taxon>Hahellaceae</taxon>
        <taxon>Allohahella</taxon>
    </lineage>
</organism>
<protein>
    <submittedName>
        <fullName evidence="1">Histidine phosphatase family protein</fullName>
    </submittedName>
</protein>
<proteinExistence type="predicted"/>
<evidence type="ECO:0000313" key="1">
    <source>
        <dbReference type="EMBL" id="GAA3961527.1"/>
    </source>
</evidence>
<dbReference type="CDD" id="cd07040">
    <property type="entry name" value="HP"/>
    <property type="match status" value="1"/>
</dbReference>
<reference evidence="2" key="1">
    <citation type="journal article" date="2019" name="Int. J. Syst. Evol. Microbiol.">
        <title>The Global Catalogue of Microorganisms (GCM) 10K type strain sequencing project: providing services to taxonomists for standard genome sequencing and annotation.</title>
        <authorList>
            <consortium name="The Broad Institute Genomics Platform"/>
            <consortium name="The Broad Institute Genome Sequencing Center for Infectious Disease"/>
            <person name="Wu L."/>
            <person name="Ma J."/>
        </authorList>
    </citation>
    <scope>NUCLEOTIDE SEQUENCE [LARGE SCALE GENOMIC DNA]</scope>
    <source>
        <strain evidence="2">JCM 17555</strain>
    </source>
</reference>
<dbReference type="InterPro" id="IPR029033">
    <property type="entry name" value="His_PPase_superfam"/>
</dbReference>
<dbReference type="Gene3D" id="3.40.50.1240">
    <property type="entry name" value="Phosphoglycerate mutase-like"/>
    <property type="match status" value="1"/>
</dbReference>
<sequence>MAAIYLIRHGQASFHSSNYDQLSDLGQRQAGYAGEQLARELGPGRDPGDVSWFCGTLSRQIDTEQRVRAGCFPDMPKQRLSEQAEPVTNAGFNEFDHEALLAHYLQRLRHKPEVEAFLNAIDQRTRLFQPAFAQVVDAWIADGDVVEDAAEAFETWTQFKQRIVDAFESAVTAGWEQARQSGKKGSGDVCIVSSGGPISLMLQAMLNMDDVSALDANWVLANASITKLIYRSNPERPPEPNELRLAYFNHYHYLQTTAEGDAVSFR</sequence>
<comment type="caution">
    <text evidence="1">The sequence shown here is derived from an EMBL/GenBank/DDBJ whole genome shotgun (WGS) entry which is preliminary data.</text>
</comment>
<evidence type="ECO:0000313" key="2">
    <source>
        <dbReference type="Proteomes" id="UP001501337"/>
    </source>
</evidence>
<keyword evidence="2" id="KW-1185">Reference proteome</keyword>
<gene>
    <name evidence="1" type="ORF">GCM10022278_19440</name>
</gene>
<dbReference type="SUPFAM" id="SSF53254">
    <property type="entry name" value="Phosphoglycerate mutase-like"/>
    <property type="match status" value="1"/>
</dbReference>
<dbReference type="SMART" id="SM00855">
    <property type="entry name" value="PGAM"/>
    <property type="match status" value="1"/>
</dbReference>
<dbReference type="Pfam" id="PF00300">
    <property type="entry name" value="His_Phos_1"/>
    <property type="match status" value="1"/>
</dbReference>
<dbReference type="RefSeq" id="WP_344805750.1">
    <property type="nucleotide sequence ID" value="NZ_BAABBO010000009.1"/>
</dbReference>
<name>A0ABP7P8Q8_9GAMM</name>
<dbReference type="InterPro" id="IPR013078">
    <property type="entry name" value="His_Pase_superF_clade-1"/>
</dbReference>